<sequence length="31" mass="3748">VDPNENLRLAKCFLHGQFRTPRMRLHTLKQK</sequence>
<proteinExistence type="predicted"/>
<feature type="non-terminal residue" evidence="1">
    <location>
        <position position="31"/>
    </location>
</feature>
<accession>A0A383CFK6</accession>
<evidence type="ECO:0000313" key="1">
    <source>
        <dbReference type="EMBL" id="SVE31002.1"/>
    </source>
</evidence>
<protein>
    <submittedName>
        <fullName evidence="1">Uncharacterized protein</fullName>
    </submittedName>
</protein>
<reference evidence="1" key="1">
    <citation type="submission" date="2018-05" db="EMBL/GenBank/DDBJ databases">
        <authorList>
            <person name="Lanie J.A."/>
            <person name="Ng W.-L."/>
            <person name="Kazmierczak K.M."/>
            <person name="Andrzejewski T.M."/>
            <person name="Davidsen T.M."/>
            <person name="Wayne K.J."/>
            <person name="Tettelin H."/>
            <person name="Glass J.I."/>
            <person name="Rusch D."/>
            <person name="Podicherti R."/>
            <person name="Tsui H.-C.T."/>
            <person name="Winkler M.E."/>
        </authorList>
    </citation>
    <scope>NUCLEOTIDE SEQUENCE</scope>
</reference>
<dbReference type="EMBL" id="UINC01208455">
    <property type="protein sequence ID" value="SVE31002.1"/>
    <property type="molecule type" value="Genomic_DNA"/>
</dbReference>
<dbReference type="AlphaFoldDB" id="A0A383CFK6"/>
<gene>
    <name evidence="1" type="ORF">METZ01_LOCUS483856</name>
</gene>
<feature type="non-terminal residue" evidence="1">
    <location>
        <position position="1"/>
    </location>
</feature>
<name>A0A383CFK6_9ZZZZ</name>
<organism evidence="1">
    <name type="scientific">marine metagenome</name>
    <dbReference type="NCBI Taxonomy" id="408172"/>
    <lineage>
        <taxon>unclassified sequences</taxon>
        <taxon>metagenomes</taxon>
        <taxon>ecological metagenomes</taxon>
    </lineage>
</organism>